<organism evidence="1 2">
    <name type="scientific">Phytophthora aleatoria</name>
    <dbReference type="NCBI Taxonomy" id="2496075"/>
    <lineage>
        <taxon>Eukaryota</taxon>
        <taxon>Sar</taxon>
        <taxon>Stramenopiles</taxon>
        <taxon>Oomycota</taxon>
        <taxon>Peronosporomycetes</taxon>
        <taxon>Peronosporales</taxon>
        <taxon>Peronosporaceae</taxon>
        <taxon>Phytophthora</taxon>
    </lineage>
</organism>
<accession>A0A8J5IAA3</accession>
<gene>
    <name evidence="1" type="ORF">JG688_00015352</name>
</gene>
<evidence type="ECO:0000313" key="2">
    <source>
        <dbReference type="Proteomes" id="UP000709295"/>
    </source>
</evidence>
<proteinExistence type="predicted"/>
<dbReference type="EMBL" id="JAENGY010001640">
    <property type="protein sequence ID" value="KAG6947895.1"/>
    <property type="molecule type" value="Genomic_DNA"/>
</dbReference>
<reference evidence="1" key="1">
    <citation type="submission" date="2021-01" db="EMBL/GenBank/DDBJ databases">
        <title>Phytophthora aleatoria, a newly-described species from Pinus radiata is distinct from Phytophthora cactorum isolates based on comparative genomics.</title>
        <authorList>
            <person name="Mcdougal R."/>
            <person name="Panda P."/>
            <person name="Williams N."/>
            <person name="Studholme D.J."/>
        </authorList>
    </citation>
    <scope>NUCLEOTIDE SEQUENCE</scope>
    <source>
        <strain evidence="1">NZFS 4037</strain>
    </source>
</reference>
<dbReference type="AlphaFoldDB" id="A0A8J5IAA3"/>
<comment type="caution">
    <text evidence="1">The sequence shown here is derived from an EMBL/GenBank/DDBJ whole genome shotgun (WGS) entry which is preliminary data.</text>
</comment>
<sequence length="58" mass="6425">MPTSDAKMLLESLKTFKVTKSHPVSGGLLQVSNVRCGRAILSVSLAREYQHLNLKRVD</sequence>
<evidence type="ECO:0000313" key="1">
    <source>
        <dbReference type="EMBL" id="KAG6947895.1"/>
    </source>
</evidence>
<dbReference type="Proteomes" id="UP000709295">
    <property type="component" value="Unassembled WGS sequence"/>
</dbReference>
<name>A0A8J5IAA3_9STRA</name>
<protein>
    <submittedName>
        <fullName evidence="1">Uncharacterized protein</fullName>
    </submittedName>
</protein>
<keyword evidence="2" id="KW-1185">Reference proteome</keyword>